<dbReference type="RefSeq" id="WP_093197359.1">
    <property type="nucleotide sequence ID" value="NZ_FNGS01000001.1"/>
</dbReference>
<evidence type="ECO:0000313" key="2">
    <source>
        <dbReference type="EMBL" id="SDL26336.1"/>
    </source>
</evidence>
<protein>
    <submittedName>
        <fullName evidence="2">Uncharacterized protein</fullName>
    </submittedName>
</protein>
<organism evidence="2 3">
    <name type="scientific">Siphonobacter aquaeclarae</name>
    <dbReference type="NCBI Taxonomy" id="563176"/>
    <lineage>
        <taxon>Bacteria</taxon>
        <taxon>Pseudomonadati</taxon>
        <taxon>Bacteroidota</taxon>
        <taxon>Cytophagia</taxon>
        <taxon>Cytophagales</taxon>
        <taxon>Cytophagaceae</taxon>
        <taxon>Siphonobacter</taxon>
    </lineage>
</organism>
<proteinExistence type="predicted"/>
<dbReference type="STRING" id="563176.SAMN04488090_0540"/>
<evidence type="ECO:0000313" key="3">
    <source>
        <dbReference type="Proteomes" id="UP000198901"/>
    </source>
</evidence>
<keyword evidence="3" id="KW-1185">Reference proteome</keyword>
<reference evidence="2 3" key="1">
    <citation type="submission" date="2016-10" db="EMBL/GenBank/DDBJ databases">
        <authorList>
            <person name="de Groot N.N."/>
        </authorList>
    </citation>
    <scope>NUCLEOTIDE SEQUENCE [LARGE SCALE GENOMIC DNA]</scope>
    <source>
        <strain evidence="2 3">DSM 21668</strain>
    </source>
</reference>
<gene>
    <name evidence="2" type="ORF">SAMN04488090_0540</name>
</gene>
<accession>A0A1G9IMS6</accession>
<dbReference type="Proteomes" id="UP000198901">
    <property type="component" value="Unassembled WGS sequence"/>
</dbReference>
<dbReference type="OrthoDB" id="9881967at2"/>
<feature type="transmembrane region" description="Helical" evidence="1">
    <location>
        <begin position="46"/>
        <end position="64"/>
    </location>
</feature>
<keyword evidence="1" id="KW-0472">Membrane</keyword>
<evidence type="ECO:0000256" key="1">
    <source>
        <dbReference type="SAM" id="Phobius"/>
    </source>
</evidence>
<keyword evidence="1" id="KW-0812">Transmembrane</keyword>
<dbReference type="AlphaFoldDB" id="A0A1G9IMS6"/>
<keyword evidence="1" id="KW-1133">Transmembrane helix</keyword>
<name>A0A1G9IMS6_9BACT</name>
<sequence>MPKKGKCTNIFCKEDGKVVPLDANHTCPACGHPQTEVSGGISFGKTLLIAVVAIAAVVALWNRFAPKFTEEKKETTIIAEEKPVRRKPTGPKTTLLPAGTRVPGSTKCQDCEAFYWVADGKGGKVRKSEGYTTECCKCGSRVAFSDGYYYDIVCEGSRISAKMGDPVTP</sequence>
<dbReference type="EMBL" id="FNGS01000001">
    <property type="protein sequence ID" value="SDL26336.1"/>
    <property type="molecule type" value="Genomic_DNA"/>
</dbReference>